<dbReference type="Proteomes" id="UP001418222">
    <property type="component" value="Unassembled WGS sequence"/>
</dbReference>
<accession>A0AAP0GDJ3</accession>
<feature type="region of interest" description="Disordered" evidence="1">
    <location>
        <begin position="1"/>
        <end position="53"/>
    </location>
</feature>
<proteinExistence type="predicted"/>
<feature type="compositionally biased region" description="Basic residues" evidence="1">
    <location>
        <begin position="214"/>
        <end position="224"/>
    </location>
</feature>
<name>A0AAP0GDJ3_9ASPA</name>
<comment type="caution">
    <text evidence="2">The sequence shown here is derived from an EMBL/GenBank/DDBJ whole genome shotgun (WGS) entry which is preliminary data.</text>
</comment>
<gene>
    <name evidence="2" type="primary">TCP22</name>
    <name evidence="2" type="ORF">KSP39_PZI004576</name>
</gene>
<organism evidence="2 3">
    <name type="scientific">Platanthera zijinensis</name>
    <dbReference type="NCBI Taxonomy" id="2320716"/>
    <lineage>
        <taxon>Eukaryota</taxon>
        <taxon>Viridiplantae</taxon>
        <taxon>Streptophyta</taxon>
        <taxon>Embryophyta</taxon>
        <taxon>Tracheophyta</taxon>
        <taxon>Spermatophyta</taxon>
        <taxon>Magnoliopsida</taxon>
        <taxon>Liliopsida</taxon>
        <taxon>Asparagales</taxon>
        <taxon>Orchidaceae</taxon>
        <taxon>Orchidoideae</taxon>
        <taxon>Orchideae</taxon>
        <taxon>Orchidinae</taxon>
        <taxon>Platanthera</taxon>
    </lineage>
</organism>
<feature type="region of interest" description="Disordered" evidence="1">
    <location>
        <begin position="169"/>
        <end position="224"/>
    </location>
</feature>
<evidence type="ECO:0000256" key="1">
    <source>
        <dbReference type="SAM" id="MobiDB-lite"/>
    </source>
</evidence>
<dbReference type="AlphaFoldDB" id="A0AAP0GDJ3"/>
<feature type="compositionally biased region" description="Low complexity" evidence="1">
    <location>
        <begin position="41"/>
        <end position="51"/>
    </location>
</feature>
<sequence length="224" mass="23169">MLAFQPDGAPGHDSAPDTYMRKRFRGDAYKEEQDDAGSGGAQSSSPPKSGSRPVLPAAAMWAVAPGSSGGPGAFWMLPVSAGSATPAQETSSLWTFPAAPGANSLQPAPLQFMSRINIPGMEFQSGRGGSGMPMGSMFPAAQHLGLGIADSNLGMLGAINAYNRSGGVGELMNSDHGPAMDRRRQQQQQQQGSESGGGDRHSNSQSIIGEKSPARTKKRGIGEP</sequence>
<keyword evidence="3" id="KW-1185">Reference proteome</keyword>
<evidence type="ECO:0000313" key="3">
    <source>
        <dbReference type="Proteomes" id="UP001418222"/>
    </source>
</evidence>
<evidence type="ECO:0000313" key="2">
    <source>
        <dbReference type="EMBL" id="KAK8952573.1"/>
    </source>
</evidence>
<dbReference type="EMBL" id="JBBWWQ010000003">
    <property type="protein sequence ID" value="KAK8952573.1"/>
    <property type="molecule type" value="Genomic_DNA"/>
</dbReference>
<reference evidence="2 3" key="1">
    <citation type="journal article" date="2022" name="Nat. Plants">
        <title>Genomes of leafy and leafless Platanthera orchids illuminate the evolution of mycoheterotrophy.</title>
        <authorList>
            <person name="Li M.H."/>
            <person name="Liu K.W."/>
            <person name="Li Z."/>
            <person name="Lu H.C."/>
            <person name="Ye Q.L."/>
            <person name="Zhang D."/>
            <person name="Wang J.Y."/>
            <person name="Li Y.F."/>
            <person name="Zhong Z.M."/>
            <person name="Liu X."/>
            <person name="Yu X."/>
            <person name="Liu D.K."/>
            <person name="Tu X.D."/>
            <person name="Liu B."/>
            <person name="Hao Y."/>
            <person name="Liao X.Y."/>
            <person name="Jiang Y.T."/>
            <person name="Sun W.H."/>
            <person name="Chen J."/>
            <person name="Chen Y.Q."/>
            <person name="Ai Y."/>
            <person name="Zhai J.W."/>
            <person name="Wu S.S."/>
            <person name="Zhou Z."/>
            <person name="Hsiao Y.Y."/>
            <person name="Wu W.L."/>
            <person name="Chen Y.Y."/>
            <person name="Lin Y.F."/>
            <person name="Hsu J.L."/>
            <person name="Li C.Y."/>
            <person name="Wang Z.W."/>
            <person name="Zhao X."/>
            <person name="Zhong W.Y."/>
            <person name="Ma X.K."/>
            <person name="Ma L."/>
            <person name="Huang J."/>
            <person name="Chen G.Z."/>
            <person name="Huang M.Z."/>
            <person name="Huang L."/>
            <person name="Peng D.H."/>
            <person name="Luo Y.B."/>
            <person name="Zou S.Q."/>
            <person name="Chen S.P."/>
            <person name="Lan S."/>
            <person name="Tsai W.C."/>
            <person name="Van de Peer Y."/>
            <person name="Liu Z.J."/>
        </authorList>
    </citation>
    <scope>NUCLEOTIDE SEQUENCE [LARGE SCALE GENOMIC DNA]</scope>
    <source>
        <strain evidence="2">Lor287</strain>
    </source>
</reference>
<protein>
    <submittedName>
        <fullName evidence="2">Transcription factor TCP22</fullName>
    </submittedName>
</protein>